<accession>A0AA37NJT5</accession>
<proteinExistence type="predicted"/>
<name>A0AA37NJT5_9BACT</name>
<protein>
    <submittedName>
        <fullName evidence="2">Uncharacterized protein</fullName>
    </submittedName>
</protein>
<dbReference type="EMBL" id="BQNZ01000003">
    <property type="protein sequence ID" value="GKH73418.1"/>
    <property type="molecule type" value="Genomic_DNA"/>
</dbReference>
<dbReference type="RefSeq" id="WP_075965665.1">
    <property type="nucleotide sequence ID" value="NZ_BQNZ01000003.1"/>
</dbReference>
<feature type="compositionally biased region" description="Basic and acidic residues" evidence="1">
    <location>
        <begin position="68"/>
        <end position="89"/>
    </location>
</feature>
<sequence>MAKKNKPLNVGGFMQEVKNNQPTKNEEFPEKNKEVTVPESTQSSVVDDGGRKLDPVVQPVEEMSAQETKPESKKVSRDSQADVAKERKSTQIKKQLGGRPTKVTQRNIKQVFKVDAQSSTDLMMIKAINRIDVQDVVFTAVQEFLAKYYTRGLGLSNDAIERITEITEKYDV</sequence>
<feature type="compositionally biased region" description="Basic and acidic residues" evidence="1">
    <location>
        <begin position="24"/>
        <end position="36"/>
    </location>
</feature>
<organism evidence="2 3">
    <name type="scientific">Parabacteroides merdae</name>
    <dbReference type="NCBI Taxonomy" id="46503"/>
    <lineage>
        <taxon>Bacteria</taxon>
        <taxon>Pseudomonadati</taxon>
        <taxon>Bacteroidota</taxon>
        <taxon>Bacteroidia</taxon>
        <taxon>Bacteroidales</taxon>
        <taxon>Tannerellaceae</taxon>
        <taxon>Parabacteroides</taxon>
    </lineage>
</organism>
<evidence type="ECO:0000313" key="3">
    <source>
        <dbReference type="Proteomes" id="UP001055114"/>
    </source>
</evidence>
<feature type="region of interest" description="Disordered" evidence="1">
    <location>
        <begin position="1"/>
        <end position="101"/>
    </location>
</feature>
<evidence type="ECO:0000313" key="2">
    <source>
        <dbReference type="EMBL" id="GKH73418.1"/>
    </source>
</evidence>
<gene>
    <name evidence="2" type="ORF">CE91St3_32810</name>
</gene>
<evidence type="ECO:0000256" key="1">
    <source>
        <dbReference type="SAM" id="MobiDB-lite"/>
    </source>
</evidence>
<reference evidence="2" key="1">
    <citation type="submission" date="2022-01" db="EMBL/GenBank/DDBJ databases">
        <title>Novel bile acid biosynthetic pathways are enriched in the microbiome of centenarians.</title>
        <authorList>
            <person name="Sato Y."/>
            <person name="Atarashi K."/>
            <person name="Plichta R.D."/>
            <person name="Arai Y."/>
            <person name="Sasajima S."/>
            <person name="Kearney M.S."/>
            <person name="Suda W."/>
            <person name="Takeshita K."/>
            <person name="Sasaki T."/>
            <person name="Okamoto S."/>
            <person name="Skelly N.A."/>
            <person name="Okamura Y."/>
            <person name="Vlamakis H."/>
            <person name="Li Y."/>
            <person name="Tanoue T."/>
            <person name="Takei H."/>
            <person name="Nittono H."/>
            <person name="Narushima S."/>
            <person name="Irie J."/>
            <person name="Itoh H."/>
            <person name="Moriya K."/>
            <person name="Sugiura Y."/>
            <person name="Suematsu M."/>
            <person name="Moritoki N."/>
            <person name="Shibata S."/>
            <person name="Littman R.D."/>
            <person name="Fischbach A.M."/>
            <person name="Uwamino Y."/>
            <person name="Inoue T."/>
            <person name="Honda A."/>
            <person name="Hattori M."/>
            <person name="Murai T."/>
            <person name="Xavier J.R."/>
            <person name="Hirose N."/>
            <person name="Honda K."/>
        </authorList>
    </citation>
    <scope>NUCLEOTIDE SEQUENCE</scope>
    <source>
        <strain evidence="2">CE91-St3</strain>
    </source>
</reference>
<dbReference type="AlphaFoldDB" id="A0AA37NJT5"/>
<comment type="caution">
    <text evidence="2">The sequence shown here is derived from an EMBL/GenBank/DDBJ whole genome shotgun (WGS) entry which is preliminary data.</text>
</comment>
<dbReference type="Proteomes" id="UP001055114">
    <property type="component" value="Unassembled WGS sequence"/>
</dbReference>